<feature type="transmembrane region" description="Helical" evidence="1">
    <location>
        <begin position="132"/>
        <end position="153"/>
    </location>
</feature>
<keyword evidence="3" id="KW-1185">Reference proteome</keyword>
<evidence type="ECO:0000256" key="1">
    <source>
        <dbReference type="SAM" id="Phobius"/>
    </source>
</evidence>
<dbReference type="Proteomes" id="UP000664857">
    <property type="component" value="Unassembled WGS sequence"/>
</dbReference>
<evidence type="ECO:0000313" key="2">
    <source>
        <dbReference type="EMBL" id="MBO0476038.1"/>
    </source>
</evidence>
<name>A0ABS3HQL0_9ENTE</name>
<gene>
    <name evidence="2" type="ORF">DOK76_03080</name>
</gene>
<keyword evidence="1" id="KW-1133">Transmembrane helix</keyword>
<reference evidence="2 3" key="1">
    <citation type="submission" date="2021-03" db="EMBL/GenBank/DDBJ databases">
        <title>Enterococcal diversity collection.</title>
        <authorList>
            <person name="Gilmore M.S."/>
            <person name="Schwartzman J."/>
            <person name="Van Tyne D."/>
            <person name="Martin M."/>
            <person name="Earl A.M."/>
            <person name="Manson A.L."/>
            <person name="Straub T."/>
            <person name="Salamzade R."/>
            <person name="Saavedra J."/>
            <person name="Lebreton F."/>
            <person name="Prichula J."/>
            <person name="Schaufler K."/>
            <person name="Gaca A."/>
            <person name="Sgardioli B."/>
            <person name="Wagenaar J."/>
            <person name="Strong T."/>
        </authorList>
    </citation>
    <scope>NUCLEOTIDE SEQUENCE [LARGE SCALE GENOMIC DNA]</scope>
    <source>
        <strain evidence="2 3">DIV0080</strain>
    </source>
</reference>
<keyword evidence="1" id="KW-0812">Transmembrane</keyword>
<proteinExistence type="predicted"/>
<feature type="transmembrane region" description="Helical" evidence="1">
    <location>
        <begin position="165"/>
        <end position="185"/>
    </location>
</feature>
<organism evidence="2 3">
    <name type="scientific">Candidatus Vagococcus giribetii</name>
    <dbReference type="NCBI Taxonomy" id="2230876"/>
    <lineage>
        <taxon>Bacteria</taxon>
        <taxon>Bacillati</taxon>
        <taxon>Bacillota</taxon>
        <taxon>Bacilli</taxon>
        <taxon>Lactobacillales</taxon>
        <taxon>Enterococcaceae</taxon>
        <taxon>Vagococcus</taxon>
    </lineage>
</organism>
<sequence length="210" mass="24139">MNKEHFLIELKLHLRQLSLVDQQAILTKYDDLFTEKMAQGLTEYQITKELDSPKEIAVAILNEFNLELVDAPKENNDWVEMTEKGNPHPYFEEKKSYQEPSSGFIRFFQVAGIICLNLFFMFWLIFSWAIGLFVGWVVSLSFIFSPILGAFSLMSLTTSYGFFQLFISLLLCGIGLIGLLIMTPFSKVSLKLLGVYTKWNIQVLRGERAL</sequence>
<comment type="caution">
    <text evidence="2">The sequence shown here is derived from an EMBL/GenBank/DDBJ whole genome shotgun (WGS) entry which is preliminary data.</text>
</comment>
<feature type="transmembrane region" description="Helical" evidence="1">
    <location>
        <begin position="104"/>
        <end position="126"/>
    </location>
</feature>
<dbReference type="RefSeq" id="WP_206964904.1">
    <property type="nucleotide sequence ID" value="NZ_JAFLVX010000009.1"/>
</dbReference>
<keyword evidence="1" id="KW-0472">Membrane</keyword>
<dbReference type="EMBL" id="JAFLVX010000009">
    <property type="protein sequence ID" value="MBO0476038.1"/>
    <property type="molecule type" value="Genomic_DNA"/>
</dbReference>
<accession>A0ABS3HQL0</accession>
<protein>
    <submittedName>
        <fullName evidence="2">DUF1700 domain-containing protein</fullName>
    </submittedName>
</protein>
<dbReference type="Pfam" id="PF22564">
    <property type="entry name" value="HAAS"/>
    <property type="match status" value="1"/>
</dbReference>
<evidence type="ECO:0000313" key="3">
    <source>
        <dbReference type="Proteomes" id="UP000664857"/>
    </source>
</evidence>